<accession>A0A0S4LUQ6</accession>
<dbReference type="InterPro" id="IPR029494">
    <property type="entry name" value="DarT"/>
</dbReference>
<keyword evidence="2 6" id="KW-0328">Glycosyltransferase</keyword>
<reference evidence="8 9" key="1">
    <citation type="submission" date="2015-10" db="EMBL/GenBank/DDBJ databases">
        <authorList>
            <person name="Gilbert D.G."/>
        </authorList>
    </citation>
    <scope>NUCLEOTIDE SEQUENCE [LARGE SCALE GENOMIC DNA]</scope>
    <source>
        <strain evidence="8">COMA1</strain>
    </source>
</reference>
<keyword evidence="1 6" id="KW-1277">Toxin-antitoxin system</keyword>
<dbReference type="GO" id="GO:0016757">
    <property type="term" value="F:glycosyltransferase activity"/>
    <property type="evidence" value="ECO:0007669"/>
    <property type="project" value="UniProtKB-UniRule"/>
</dbReference>
<dbReference type="Pfam" id="PF14487">
    <property type="entry name" value="DarT"/>
    <property type="match status" value="1"/>
</dbReference>
<proteinExistence type="inferred from homology"/>
<dbReference type="GO" id="GO:0016779">
    <property type="term" value="F:nucleotidyltransferase activity"/>
    <property type="evidence" value="ECO:0007669"/>
    <property type="project" value="UniProtKB-UniRule"/>
</dbReference>
<feature type="binding site" evidence="6">
    <location>
        <position position="51"/>
    </location>
    <ligand>
        <name>NAD(+)</name>
        <dbReference type="ChEBI" id="CHEBI:57540"/>
    </ligand>
</feature>
<comment type="caution">
    <text evidence="6">Lacks conserved residue(s) required for the propagation of feature annotation.</text>
</comment>
<feature type="binding site" evidence="6">
    <location>
        <begin position="10"/>
        <end position="12"/>
    </location>
    <ligand>
        <name>NAD(+)</name>
        <dbReference type="ChEBI" id="CHEBI:57540"/>
    </ligand>
</feature>
<comment type="catalytic activity">
    <reaction evidence="6">
        <text>a thymidine in DNA + NAD(+) = an N-(ADP-alpha-D-ribosyl)-thymidine in DNA + nicotinamide + H(+)</text>
        <dbReference type="Rhea" id="RHEA:71651"/>
        <dbReference type="Rhea" id="RHEA-COMP:13556"/>
        <dbReference type="Rhea" id="RHEA-COMP:18051"/>
        <dbReference type="ChEBI" id="CHEBI:15378"/>
        <dbReference type="ChEBI" id="CHEBI:17154"/>
        <dbReference type="ChEBI" id="CHEBI:57540"/>
        <dbReference type="ChEBI" id="CHEBI:137386"/>
        <dbReference type="ChEBI" id="CHEBI:191199"/>
    </reaction>
</comment>
<evidence type="ECO:0000256" key="6">
    <source>
        <dbReference type="PROSITE-ProRule" id="PRU01362"/>
    </source>
</evidence>
<keyword evidence="9" id="KW-1185">Reference proteome</keyword>
<sequence length="214" mass="24483">MPPNPTPILRFTHVDNLDTIIRRGGLHAPNHVPNDGLSYRFCHSAAIQSARAQTSIRLGPGGTIHDYVPFYFGCLSPMLLNLKTGRVEGYSEGQDPLVYLVSSAQALETAGIRFVFSDGHGLVTFSQWFDNLDKLDAVDWTLVNERYWTDTIDDMDRKRKKQAEFLVHQCCPWSLIQEIVVIDGRMKQRVETILAAFPAGQRRVVRVDRNWYYW</sequence>
<dbReference type="PROSITE" id="PS52018">
    <property type="entry name" value="DART"/>
    <property type="match status" value="1"/>
</dbReference>
<evidence type="ECO:0000313" key="9">
    <source>
        <dbReference type="Proteomes" id="UP000199032"/>
    </source>
</evidence>
<gene>
    <name evidence="8" type="ORF">COMA1_80099</name>
</gene>
<dbReference type="GO" id="GO:0003677">
    <property type="term" value="F:DNA binding"/>
    <property type="evidence" value="ECO:0007669"/>
    <property type="project" value="UniProtKB-UniRule"/>
</dbReference>
<evidence type="ECO:0000259" key="7">
    <source>
        <dbReference type="PROSITE" id="PS52018"/>
    </source>
</evidence>
<name>A0A0S4LUQ6_9BACT</name>
<protein>
    <recommendedName>
        <fullName evidence="7">DarT domain-containing protein</fullName>
    </recommendedName>
</protein>
<organism evidence="8 9">
    <name type="scientific">Candidatus Nitrospira nitrosa</name>
    <dbReference type="NCBI Taxonomy" id="1742972"/>
    <lineage>
        <taxon>Bacteria</taxon>
        <taxon>Pseudomonadati</taxon>
        <taxon>Nitrospirota</taxon>
        <taxon>Nitrospiria</taxon>
        <taxon>Nitrospirales</taxon>
        <taxon>Nitrospiraceae</taxon>
        <taxon>Nitrospira</taxon>
    </lineage>
</organism>
<dbReference type="Proteomes" id="UP000199032">
    <property type="component" value="Unassembled WGS sequence"/>
</dbReference>
<comment type="similarity">
    <text evidence="6">Belongs to the DarT ADP-ribosyltransferase family.</text>
</comment>
<dbReference type="EMBL" id="CZQA01000014">
    <property type="protein sequence ID" value="CUS39590.1"/>
    <property type="molecule type" value="Genomic_DNA"/>
</dbReference>
<evidence type="ECO:0000256" key="4">
    <source>
        <dbReference type="ARBA" id="ARBA00022695"/>
    </source>
</evidence>
<evidence type="ECO:0000256" key="3">
    <source>
        <dbReference type="ARBA" id="ARBA00022679"/>
    </source>
</evidence>
<keyword evidence="4 6" id="KW-0548">Nucleotidyltransferase</keyword>
<feature type="domain" description="DarT" evidence="7">
    <location>
        <begin position="6"/>
        <end position="213"/>
    </location>
</feature>
<keyword evidence="3 6" id="KW-0808">Transferase</keyword>
<feature type="active site" description="Proton acceptor" evidence="6">
    <location>
        <position position="51"/>
    </location>
</feature>
<feature type="active site" evidence="6">
    <location>
        <position position="164"/>
    </location>
</feature>
<evidence type="ECO:0000256" key="1">
    <source>
        <dbReference type="ARBA" id="ARBA00022649"/>
    </source>
</evidence>
<dbReference type="STRING" id="1742972.COMA1_80099"/>
<dbReference type="OrthoDB" id="9813972at2"/>
<evidence type="ECO:0000256" key="5">
    <source>
        <dbReference type="ARBA" id="ARBA00023125"/>
    </source>
</evidence>
<evidence type="ECO:0000313" key="8">
    <source>
        <dbReference type="EMBL" id="CUS39590.1"/>
    </source>
</evidence>
<dbReference type="RefSeq" id="WP_090751289.1">
    <property type="nucleotide sequence ID" value="NZ_CZQA01000014.1"/>
</dbReference>
<dbReference type="AlphaFoldDB" id="A0A0S4LUQ6"/>
<evidence type="ECO:0000256" key="2">
    <source>
        <dbReference type="ARBA" id="ARBA00022676"/>
    </source>
</evidence>
<keyword evidence="5 6" id="KW-0238">DNA-binding</keyword>